<dbReference type="InterPro" id="IPR011050">
    <property type="entry name" value="Pectin_lyase_fold/virulence"/>
</dbReference>
<dbReference type="CDD" id="cd15798">
    <property type="entry name" value="PMEI-like_3"/>
    <property type="match status" value="1"/>
</dbReference>
<dbReference type="PROSITE" id="PS00800">
    <property type="entry name" value="PECTINESTERASE_1"/>
    <property type="match status" value="1"/>
</dbReference>
<feature type="transmembrane region" description="Helical" evidence="10">
    <location>
        <begin position="535"/>
        <end position="558"/>
    </location>
</feature>
<evidence type="ECO:0000256" key="9">
    <source>
        <dbReference type="PROSITE-ProRule" id="PRU10040"/>
    </source>
</evidence>
<comment type="caution">
    <text evidence="13">The sequence shown here is derived from an EMBL/GenBank/DDBJ whole genome shotgun (WGS) entry which is preliminary data.</text>
</comment>
<evidence type="ECO:0000256" key="7">
    <source>
        <dbReference type="ARBA" id="ARBA00023157"/>
    </source>
</evidence>
<keyword evidence="5" id="KW-0378">Hydrolase</keyword>
<dbReference type="CDD" id="cd15799">
    <property type="entry name" value="PMEI-like_4"/>
    <property type="match status" value="1"/>
</dbReference>
<dbReference type="EC" id="3.1.1.11" evidence="4"/>
<feature type="domain" description="Pectinesterase inhibitor" evidence="12">
    <location>
        <begin position="22"/>
        <end position="166"/>
    </location>
</feature>
<feature type="chain" id="PRO_5018552655" description="pectinesterase" evidence="11">
    <location>
        <begin position="28"/>
        <end position="802"/>
    </location>
</feature>
<organism evidence="13 14">
    <name type="scientific">Cinnamomum micranthum f. kanehirae</name>
    <dbReference type="NCBI Taxonomy" id="337451"/>
    <lineage>
        <taxon>Eukaryota</taxon>
        <taxon>Viridiplantae</taxon>
        <taxon>Streptophyta</taxon>
        <taxon>Embryophyta</taxon>
        <taxon>Tracheophyta</taxon>
        <taxon>Spermatophyta</taxon>
        <taxon>Magnoliopsida</taxon>
        <taxon>Magnoliidae</taxon>
        <taxon>Laurales</taxon>
        <taxon>Lauraceae</taxon>
        <taxon>Cinnamomum</taxon>
    </lineage>
</organism>
<dbReference type="InterPro" id="IPR006501">
    <property type="entry name" value="Pectinesterase_inhib_dom"/>
</dbReference>
<keyword evidence="10" id="KW-0812">Transmembrane</keyword>
<evidence type="ECO:0000313" key="14">
    <source>
        <dbReference type="Proteomes" id="UP000283530"/>
    </source>
</evidence>
<proteinExistence type="inferred from homology"/>
<keyword evidence="10" id="KW-0472">Membrane</keyword>
<dbReference type="Gene3D" id="1.20.140.40">
    <property type="entry name" value="Invertase/pectin methylesterase inhibitor family protein"/>
    <property type="match status" value="2"/>
</dbReference>
<evidence type="ECO:0000256" key="6">
    <source>
        <dbReference type="ARBA" id="ARBA00023085"/>
    </source>
</evidence>
<keyword evidence="6" id="KW-0063">Aspartyl esterase</keyword>
<dbReference type="FunFam" id="2.160.20.10:FF:000001">
    <property type="entry name" value="Pectinesterase"/>
    <property type="match status" value="1"/>
</dbReference>
<evidence type="ECO:0000256" key="5">
    <source>
        <dbReference type="ARBA" id="ARBA00022801"/>
    </source>
</evidence>
<protein>
    <recommendedName>
        <fullName evidence="4">pectinesterase</fullName>
        <ecNumber evidence="4">3.1.1.11</ecNumber>
    </recommendedName>
</protein>
<evidence type="ECO:0000256" key="10">
    <source>
        <dbReference type="SAM" id="Phobius"/>
    </source>
</evidence>
<dbReference type="Pfam" id="PF01095">
    <property type="entry name" value="Pectinesterase"/>
    <property type="match status" value="1"/>
</dbReference>
<dbReference type="SMART" id="SM00856">
    <property type="entry name" value="PMEI"/>
    <property type="match status" value="2"/>
</dbReference>
<keyword evidence="7" id="KW-1015">Disulfide bond</keyword>
<keyword evidence="10" id="KW-1133">Transmembrane helix</keyword>
<evidence type="ECO:0000256" key="1">
    <source>
        <dbReference type="ARBA" id="ARBA00005184"/>
    </source>
</evidence>
<dbReference type="SUPFAM" id="SSF101148">
    <property type="entry name" value="Plant invertase/pectin methylesterase inhibitor"/>
    <property type="match status" value="2"/>
</dbReference>
<dbReference type="PANTHER" id="PTHR31707">
    <property type="entry name" value="PECTINESTERASE"/>
    <property type="match status" value="1"/>
</dbReference>
<dbReference type="GO" id="GO:0042545">
    <property type="term" value="P:cell wall modification"/>
    <property type="evidence" value="ECO:0007669"/>
    <property type="project" value="InterPro"/>
</dbReference>
<dbReference type="Pfam" id="PF04043">
    <property type="entry name" value="PMEI"/>
    <property type="match status" value="2"/>
</dbReference>
<sequence>MAFSLMPSYPSVILLVFLLSFPHPSLSASSPSPSPSFETEFLTVPKSIFSSTVKSAIDQVHQTLSILTNVAGMFNDFRLSNAVNDCADLLDFSSDELSMSLDVAESVKSNGHRNGTGHPVSDMKAWLSAALGNQDTCLDGFDGTNGVVKTLVAGSVQGVVSVVADVLKMVRNIPAGKSAASGFPKWIKPGERRLLQAPVSAVTPDVTVAADGSGNFTSVMAAVTAAPDNSVRRYVIYIKRGVYKENVEIKKKKWNLMMIGDGMGVTVISGNRSFIDGWTTYRSATFAVSGMGFIARDMTFENTAGPSKHQAVALRSDSDLSAFFRCGIDGYQDTLYAHALRQFYRECRITGTVDFIFGNAAAVFQNCQILARKPLPDQKNSVTAHGRKYADQTTGFSFQYCNVTADADLLASPNSTATYLGRPWKAYSRTIFMQSYLSGVIRPEGWLEWQGDFALSTLYYAEYINYGTGAGLVNRVKWPGFHAINESSQAYNYTVAQFIDGNIWLPQTGVRYTLGLTMADEAEEQAYRQKTRKRVIIIIISTILLVLITVAAILGVVLPSKTSNSTQSPSSTSSFSSIQSICSITQYPKSCISSLTSRQNPNTGSDSDPLHLFKLSLQISIDELSNISSIPESLSTQASDNRVKNALNDCKLLFSNAIKQLNDSLSSTKLDDIRTWISAALTNQETCLDNIGSVSVEFRGLMQTAMENSTEYTSNSLAIATKVLKLLQDFNLPVHRKLLGEEFRSWVSAEKERKLLQDGAPKADLVVAKDGSGTYRSIAEVVASAPEKREERYVRYVKEGGV</sequence>
<keyword evidence="14" id="KW-1185">Reference proteome</keyword>
<dbReference type="NCBIfam" id="TIGR01614">
    <property type="entry name" value="PME_inhib"/>
    <property type="match status" value="2"/>
</dbReference>
<keyword evidence="11" id="KW-0732">Signal</keyword>
<dbReference type="Gene3D" id="2.160.20.10">
    <property type="entry name" value="Single-stranded right-handed beta-helix, Pectin lyase-like"/>
    <property type="match status" value="2"/>
</dbReference>
<dbReference type="InterPro" id="IPR033131">
    <property type="entry name" value="Pectinesterase_Asp_AS"/>
</dbReference>
<dbReference type="AlphaFoldDB" id="A0A3S3PQT0"/>
<dbReference type="InterPro" id="IPR000070">
    <property type="entry name" value="Pectinesterase_cat"/>
</dbReference>
<evidence type="ECO:0000256" key="2">
    <source>
        <dbReference type="ARBA" id="ARBA00006027"/>
    </source>
</evidence>
<dbReference type="InterPro" id="IPR018040">
    <property type="entry name" value="Pectinesterase_Tyr_AS"/>
</dbReference>
<comment type="pathway">
    <text evidence="1">Glycan metabolism; pectin degradation; 2-dehydro-3-deoxy-D-gluconate from pectin: step 1/5.</text>
</comment>
<dbReference type="GO" id="GO:0030599">
    <property type="term" value="F:pectinesterase activity"/>
    <property type="evidence" value="ECO:0007669"/>
    <property type="project" value="UniProtKB-EC"/>
</dbReference>
<dbReference type="PROSITE" id="PS00503">
    <property type="entry name" value="PECTINESTERASE_2"/>
    <property type="match status" value="1"/>
</dbReference>
<feature type="active site" evidence="9">
    <location>
        <position position="354"/>
    </location>
</feature>
<evidence type="ECO:0000256" key="8">
    <source>
        <dbReference type="ARBA" id="ARBA00023180"/>
    </source>
</evidence>
<comment type="similarity">
    <text evidence="2">In the N-terminal section; belongs to the PMEI family.</text>
</comment>
<gene>
    <name evidence="13" type="ORF">CKAN_02518100</name>
</gene>
<dbReference type="SUPFAM" id="SSF51126">
    <property type="entry name" value="Pectin lyase-like"/>
    <property type="match status" value="1"/>
</dbReference>
<feature type="domain" description="Pectinesterase inhibitor" evidence="12">
    <location>
        <begin position="573"/>
        <end position="719"/>
    </location>
</feature>
<name>A0A3S3PQT0_9MAGN</name>
<dbReference type="GO" id="GO:0045490">
    <property type="term" value="P:pectin catabolic process"/>
    <property type="evidence" value="ECO:0007669"/>
    <property type="project" value="UniProtKB-UniPathway"/>
</dbReference>
<evidence type="ECO:0000256" key="4">
    <source>
        <dbReference type="ARBA" id="ARBA00013229"/>
    </source>
</evidence>
<reference evidence="13 14" key="1">
    <citation type="journal article" date="2019" name="Nat. Plants">
        <title>Stout camphor tree genome fills gaps in understanding of flowering plant genome evolution.</title>
        <authorList>
            <person name="Chaw S.M."/>
            <person name="Liu Y.C."/>
            <person name="Wu Y.W."/>
            <person name="Wang H.Y."/>
            <person name="Lin C.I."/>
            <person name="Wu C.S."/>
            <person name="Ke H.M."/>
            <person name="Chang L.Y."/>
            <person name="Hsu C.Y."/>
            <person name="Yang H.T."/>
            <person name="Sudianto E."/>
            <person name="Hsu M.H."/>
            <person name="Wu K.P."/>
            <person name="Wang L.N."/>
            <person name="Leebens-Mack J.H."/>
            <person name="Tsai I.J."/>
        </authorList>
    </citation>
    <scope>NUCLEOTIDE SEQUENCE [LARGE SCALE GENOMIC DNA]</scope>
    <source>
        <strain evidence="14">cv. Chaw 1501</strain>
        <tissue evidence="13">Young leaves</tissue>
    </source>
</reference>
<evidence type="ECO:0000256" key="3">
    <source>
        <dbReference type="ARBA" id="ARBA00007786"/>
    </source>
</evidence>
<evidence type="ECO:0000313" key="13">
    <source>
        <dbReference type="EMBL" id="RWR95824.1"/>
    </source>
</evidence>
<dbReference type="STRING" id="337451.A0A3S3PQT0"/>
<dbReference type="FunFam" id="1.20.140.40:FF:000010">
    <property type="entry name" value="Pectinesterase"/>
    <property type="match status" value="1"/>
</dbReference>
<evidence type="ECO:0000259" key="12">
    <source>
        <dbReference type="SMART" id="SM00856"/>
    </source>
</evidence>
<accession>A0A3S3PQT0</accession>
<dbReference type="InterPro" id="IPR035513">
    <property type="entry name" value="Invertase/methylesterase_inhib"/>
</dbReference>
<keyword evidence="8" id="KW-0325">Glycoprotein</keyword>
<comment type="similarity">
    <text evidence="3">In the C-terminal section; belongs to the pectinesterase family.</text>
</comment>
<evidence type="ECO:0000256" key="11">
    <source>
        <dbReference type="SAM" id="SignalP"/>
    </source>
</evidence>
<feature type="signal peptide" evidence="11">
    <location>
        <begin position="1"/>
        <end position="27"/>
    </location>
</feature>
<dbReference type="InterPro" id="IPR012334">
    <property type="entry name" value="Pectin_lyas_fold"/>
</dbReference>
<dbReference type="Proteomes" id="UP000283530">
    <property type="component" value="Unassembled WGS sequence"/>
</dbReference>
<dbReference type="GO" id="GO:0004857">
    <property type="term" value="F:enzyme inhibitor activity"/>
    <property type="evidence" value="ECO:0007669"/>
    <property type="project" value="InterPro"/>
</dbReference>
<dbReference type="OrthoDB" id="2019149at2759"/>
<dbReference type="UniPathway" id="UPA00545">
    <property type="reaction ID" value="UER00823"/>
</dbReference>
<dbReference type="EMBL" id="QPKB01000011">
    <property type="protein sequence ID" value="RWR95824.1"/>
    <property type="molecule type" value="Genomic_DNA"/>
</dbReference>